<dbReference type="EMBL" id="JAUKTV010000003">
    <property type="protein sequence ID" value="KAK0741766.1"/>
    <property type="molecule type" value="Genomic_DNA"/>
</dbReference>
<accession>A0AA40K0X3</accession>
<evidence type="ECO:0000259" key="3">
    <source>
        <dbReference type="PROSITE" id="PS50089"/>
    </source>
</evidence>
<dbReference type="SUPFAM" id="SSF57850">
    <property type="entry name" value="RING/U-box"/>
    <property type="match status" value="1"/>
</dbReference>
<dbReference type="InterPro" id="IPR013083">
    <property type="entry name" value="Znf_RING/FYVE/PHD"/>
</dbReference>
<protein>
    <recommendedName>
        <fullName evidence="3">RING-type domain-containing protein</fullName>
    </recommendedName>
</protein>
<reference evidence="4" key="1">
    <citation type="submission" date="2023-06" db="EMBL/GenBank/DDBJ databases">
        <title>Genome-scale phylogeny and comparative genomics of the fungal order Sordariales.</title>
        <authorList>
            <consortium name="Lawrence Berkeley National Laboratory"/>
            <person name="Hensen N."/>
            <person name="Bonometti L."/>
            <person name="Westerberg I."/>
            <person name="Brannstrom I.O."/>
            <person name="Guillou S."/>
            <person name="Cros-Aarteil S."/>
            <person name="Calhoun S."/>
            <person name="Haridas S."/>
            <person name="Kuo A."/>
            <person name="Mondo S."/>
            <person name="Pangilinan J."/>
            <person name="Riley R."/>
            <person name="Labutti K."/>
            <person name="Andreopoulos B."/>
            <person name="Lipzen A."/>
            <person name="Chen C."/>
            <person name="Yanf M."/>
            <person name="Daum C."/>
            <person name="Ng V."/>
            <person name="Clum A."/>
            <person name="Steindorff A."/>
            <person name="Ohm R."/>
            <person name="Martin F."/>
            <person name="Silar P."/>
            <person name="Natvig D."/>
            <person name="Lalanne C."/>
            <person name="Gautier V."/>
            <person name="Ament-Velasquez S.L."/>
            <person name="Kruys A."/>
            <person name="Hutchinson M.I."/>
            <person name="Powell A.J."/>
            <person name="Barry K."/>
            <person name="Miller A.N."/>
            <person name="Grigoriev I.V."/>
            <person name="Debuchy R."/>
            <person name="Gladieux P."/>
            <person name="Thoren M.H."/>
            <person name="Johannesson H."/>
        </authorList>
    </citation>
    <scope>NUCLEOTIDE SEQUENCE</scope>
    <source>
        <strain evidence="4">CBS 540.89</strain>
    </source>
</reference>
<evidence type="ECO:0000256" key="2">
    <source>
        <dbReference type="SAM" id="MobiDB-lite"/>
    </source>
</evidence>
<dbReference type="CDD" id="cd16448">
    <property type="entry name" value="RING-H2"/>
    <property type="match status" value="1"/>
</dbReference>
<dbReference type="Gene3D" id="3.30.40.10">
    <property type="entry name" value="Zinc/RING finger domain, C3HC4 (zinc finger)"/>
    <property type="match status" value="1"/>
</dbReference>
<feature type="compositionally biased region" description="Acidic residues" evidence="2">
    <location>
        <begin position="47"/>
        <end position="63"/>
    </location>
</feature>
<dbReference type="SMART" id="SM00184">
    <property type="entry name" value="RING"/>
    <property type="match status" value="1"/>
</dbReference>
<evidence type="ECO:0000313" key="4">
    <source>
        <dbReference type="EMBL" id="KAK0741766.1"/>
    </source>
</evidence>
<proteinExistence type="predicted"/>
<keyword evidence="1" id="KW-0479">Metal-binding</keyword>
<gene>
    <name evidence="4" type="ORF">B0T21DRAFT_345650</name>
</gene>
<feature type="compositionally biased region" description="Low complexity" evidence="2">
    <location>
        <begin position="15"/>
        <end position="24"/>
    </location>
</feature>
<comment type="caution">
    <text evidence="4">The sequence shown here is derived from an EMBL/GenBank/DDBJ whole genome shotgun (WGS) entry which is preliminary data.</text>
</comment>
<name>A0AA40K0X3_9PEZI</name>
<dbReference type="Pfam" id="PF13639">
    <property type="entry name" value="zf-RING_2"/>
    <property type="match status" value="1"/>
</dbReference>
<keyword evidence="1" id="KW-0863">Zinc-finger</keyword>
<dbReference type="GO" id="GO:0008270">
    <property type="term" value="F:zinc ion binding"/>
    <property type="evidence" value="ECO:0007669"/>
    <property type="project" value="UniProtKB-KW"/>
</dbReference>
<evidence type="ECO:0000313" key="5">
    <source>
        <dbReference type="Proteomes" id="UP001172159"/>
    </source>
</evidence>
<organism evidence="4 5">
    <name type="scientific">Apiosordaria backusii</name>
    <dbReference type="NCBI Taxonomy" id="314023"/>
    <lineage>
        <taxon>Eukaryota</taxon>
        <taxon>Fungi</taxon>
        <taxon>Dikarya</taxon>
        <taxon>Ascomycota</taxon>
        <taxon>Pezizomycotina</taxon>
        <taxon>Sordariomycetes</taxon>
        <taxon>Sordariomycetidae</taxon>
        <taxon>Sordariales</taxon>
        <taxon>Lasiosphaeriaceae</taxon>
        <taxon>Apiosordaria</taxon>
    </lineage>
</organism>
<dbReference type="PROSITE" id="PS50089">
    <property type="entry name" value="ZF_RING_2"/>
    <property type="match status" value="1"/>
</dbReference>
<feature type="compositionally biased region" description="Basic and acidic residues" evidence="2">
    <location>
        <begin position="31"/>
        <end position="46"/>
    </location>
</feature>
<dbReference type="Proteomes" id="UP001172159">
    <property type="component" value="Unassembled WGS sequence"/>
</dbReference>
<feature type="domain" description="RING-type" evidence="3">
    <location>
        <begin position="65"/>
        <end position="110"/>
    </location>
</feature>
<dbReference type="AlphaFoldDB" id="A0AA40K0X3"/>
<dbReference type="InterPro" id="IPR001841">
    <property type="entry name" value="Znf_RING"/>
</dbReference>
<feature type="region of interest" description="Disordered" evidence="2">
    <location>
        <begin position="1"/>
        <end position="63"/>
    </location>
</feature>
<feature type="compositionally biased region" description="Basic and acidic residues" evidence="2">
    <location>
        <begin position="1"/>
        <end position="14"/>
    </location>
</feature>
<evidence type="ECO:0000256" key="1">
    <source>
        <dbReference type="PROSITE-ProRule" id="PRU00175"/>
    </source>
</evidence>
<keyword evidence="5" id="KW-1185">Reference proteome</keyword>
<keyword evidence="1" id="KW-0862">Zinc</keyword>
<sequence length="159" mass="18893">MAEEDKISQKRTEETSSTTESGSEPGEDDERERCLICQERREKSAEEETEPESEPEEDNDEGETCPICQDILLLKGKAVGVMLLGCGHVFHWHCLLEWIKLQWWCCPFCREGLNLRKCNLHWVNEERWERLPIPKRTRWRGLFFRTSNNGLEYLREYDE</sequence>